<dbReference type="InterPro" id="IPR001247">
    <property type="entry name" value="ExoRNase_PH_dom1"/>
</dbReference>
<name>A0AAV2B5I7_9ARAC</name>
<organism evidence="9 10">
    <name type="scientific">Larinioides sclopetarius</name>
    <dbReference type="NCBI Taxonomy" id="280406"/>
    <lineage>
        <taxon>Eukaryota</taxon>
        <taxon>Metazoa</taxon>
        <taxon>Ecdysozoa</taxon>
        <taxon>Arthropoda</taxon>
        <taxon>Chelicerata</taxon>
        <taxon>Arachnida</taxon>
        <taxon>Araneae</taxon>
        <taxon>Araneomorphae</taxon>
        <taxon>Entelegynae</taxon>
        <taxon>Araneoidea</taxon>
        <taxon>Araneidae</taxon>
        <taxon>Larinioides</taxon>
    </lineage>
</organism>
<dbReference type="PANTHER" id="PTHR11097:SF8">
    <property type="entry name" value="EXOSOME COMPLEX COMPONENT RRP42"/>
    <property type="match status" value="1"/>
</dbReference>
<keyword evidence="5" id="KW-0271">Exosome</keyword>
<dbReference type="GO" id="GO:0034476">
    <property type="term" value="P:U5 snRNA 3'-end processing"/>
    <property type="evidence" value="ECO:0007669"/>
    <property type="project" value="TreeGrafter"/>
</dbReference>
<evidence type="ECO:0000313" key="10">
    <source>
        <dbReference type="Proteomes" id="UP001497382"/>
    </source>
</evidence>
<dbReference type="AlphaFoldDB" id="A0AAV2B5I7"/>
<dbReference type="Proteomes" id="UP001497382">
    <property type="component" value="Unassembled WGS sequence"/>
</dbReference>
<evidence type="ECO:0000256" key="4">
    <source>
        <dbReference type="ARBA" id="ARBA00022490"/>
    </source>
</evidence>
<evidence type="ECO:0000256" key="6">
    <source>
        <dbReference type="ARBA" id="ARBA00042523"/>
    </source>
</evidence>
<feature type="domain" description="Exoribonuclease phosphorolytic" evidence="8">
    <location>
        <begin position="197"/>
        <end position="261"/>
    </location>
</feature>
<dbReference type="InterPro" id="IPR015847">
    <property type="entry name" value="ExoRNase_PH_dom2"/>
</dbReference>
<dbReference type="InterPro" id="IPR027408">
    <property type="entry name" value="PNPase/RNase_PH_dom_sf"/>
</dbReference>
<dbReference type="Pfam" id="PF01138">
    <property type="entry name" value="RNase_PH"/>
    <property type="match status" value="1"/>
</dbReference>
<dbReference type="GO" id="GO:0034475">
    <property type="term" value="P:U4 snRNA 3'-end processing"/>
    <property type="evidence" value="ECO:0007669"/>
    <property type="project" value="TreeGrafter"/>
</dbReference>
<keyword evidence="4" id="KW-0963">Cytoplasm</keyword>
<dbReference type="InterPro" id="IPR020568">
    <property type="entry name" value="Ribosomal_Su5_D2-typ_SF"/>
</dbReference>
<evidence type="ECO:0000256" key="5">
    <source>
        <dbReference type="ARBA" id="ARBA00022835"/>
    </source>
</evidence>
<dbReference type="Gene3D" id="3.30.230.70">
    <property type="entry name" value="GHMP Kinase, N-terminal domain"/>
    <property type="match status" value="1"/>
</dbReference>
<dbReference type="GO" id="GO:0005730">
    <property type="term" value="C:nucleolus"/>
    <property type="evidence" value="ECO:0007669"/>
    <property type="project" value="UniProtKB-SubCell"/>
</dbReference>
<dbReference type="GO" id="GO:0000176">
    <property type="term" value="C:nuclear exosome (RNase complex)"/>
    <property type="evidence" value="ECO:0007669"/>
    <property type="project" value="TreeGrafter"/>
</dbReference>
<dbReference type="GO" id="GO:0016075">
    <property type="term" value="P:rRNA catabolic process"/>
    <property type="evidence" value="ECO:0007669"/>
    <property type="project" value="TreeGrafter"/>
</dbReference>
<dbReference type="Pfam" id="PF03725">
    <property type="entry name" value="RNase_PH_C"/>
    <property type="match status" value="1"/>
</dbReference>
<reference evidence="9 10" key="1">
    <citation type="submission" date="2024-04" db="EMBL/GenBank/DDBJ databases">
        <authorList>
            <person name="Rising A."/>
            <person name="Reimegard J."/>
            <person name="Sonavane S."/>
            <person name="Akerstrom W."/>
            <person name="Nylinder S."/>
            <person name="Hedman E."/>
            <person name="Kallberg Y."/>
        </authorList>
    </citation>
    <scope>NUCLEOTIDE SEQUENCE [LARGE SCALE GENOMIC DNA]</scope>
</reference>
<dbReference type="PANTHER" id="PTHR11097">
    <property type="entry name" value="EXOSOME COMPLEX EXONUCLEASE RIBOSOMAL RNA PROCESSING PROTEIN"/>
    <property type="match status" value="1"/>
</dbReference>
<dbReference type="CDD" id="cd11367">
    <property type="entry name" value="RNase_PH_RRP42"/>
    <property type="match status" value="1"/>
</dbReference>
<evidence type="ECO:0000256" key="2">
    <source>
        <dbReference type="ARBA" id="ARBA00004604"/>
    </source>
</evidence>
<dbReference type="GO" id="GO:0034473">
    <property type="term" value="P:U1 snRNA 3'-end processing"/>
    <property type="evidence" value="ECO:0007669"/>
    <property type="project" value="TreeGrafter"/>
</dbReference>
<feature type="domain" description="Exoribonuclease phosphorolytic" evidence="7">
    <location>
        <begin position="32"/>
        <end position="165"/>
    </location>
</feature>
<dbReference type="EMBL" id="CAXIEN010000283">
    <property type="protein sequence ID" value="CAL1291473.1"/>
    <property type="molecule type" value="Genomic_DNA"/>
</dbReference>
<comment type="subcellular location">
    <subcellularLocation>
        <location evidence="1">Cytoplasm</location>
    </subcellularLocation>
    <subcellularLocation>
        <location evidence="2">Nucleus</location>
        <location evidence="2">Nucleolus</location>
    </subcellularLocation>
</comment>
<evidence type="ECO:0000313" key="9">
    <source>
        <dbReference type="EMBL" id="CAL1291473.1"/>
    </source>
</evidence>
<dbReference type="GO" id="GO:0035925">
    <property type="term" value="F:mRNA 3'-UTR AU-rich region binding"/>
    <property type="evidence" value="ECO:0007669"/>
    <property type="project" value="TreeGrafter"/>
</dbReference>
<evidence type="ECO:0000259" key="7">
    <source>
        <dbReference type="Pfam" id="PF01138"/>
    </source>
</evidence>
<accession>A0AAV2B5I7</accession>
<dbReference type="InterPro" id="IPR050590">
    <property type="entry name" value="Exosome_comp_Rrp42_subfam"/>
</dbReference>
<dbReference type="SUPFAM" id="SSF55666">
    <property type="entry name" value="Ribonuclease PH domain 2-like"/>
    <property type="match status" value="1"/>
</dbReference>
<evidence type="ECO:0000259" key="8">
    <source>
        <dbReference type="Pfam" id="PF03725"/>
    </source>
</evidence>
<gene>
    <name evidence="9" type="ORF">LARSCL_LOCUS17106</name>
</gene>
<dbReference type="SUPFAM" id="SSF54211">
    <property type="entry name" value="Ribosomal protein S5 domain 2-like"/>
    <property type="match status" value="1"/>
</dbReference>
<sequence length="288" mass="31941">MANIILQEAEKIYIIHGIQENIRSDGRANLDYRTIELETDMIPNCNGSCLLKIGETKLLAGVKAELTTPPASSPEKGWIEVSIESTPHAHLDFEGRGGDDFASEVSHILTKVCNNDKLVDLKSLCVIPGQQVWVLYVDIMVLGYGGNFIDAASMATKASLYDTKIQSVSVKNDGENEPEIVVSDDPYDVFSLDVKQLPILITLYRIGNEFVVDATREEETCCICKLVLALSPKETVMMKQIAGFGSLHIESIEDGIEVGQEIGMKLQDQFYQSLEREKTLPKKKKPLF</sequence>
<keyword evidence="10" id="KW-1185">Reference proteome</keyword>
<dbReference type="GO" id="GO:0000467">
    <property type="term" value="P:exonucleolytic trimming to generate mature 3'-end of 5.8S rRNA from tricistronic rRNA transcript (SSU-rRNA, 5.8S rRNA, LSU-rRNA)"/>
    <property type="evidence" value="ECO:0007669"/>
    <property type="project" value="TreeGrafter"/>
</dbReference>
<evidence type="ECO:0000256" key="1">
    <source>
        <dbReference type="ARBA" id="ARBA00004496"/>
    </source>
</evidence>
<comment type="caution">
    <text evidence="9">The sequence shown here is derived from an EMBL/GenBank/DDBJ whole genome shotgun (WGS) entry which is preliminary data.</text>
</comment>
<dbReference type="InterPro" id="IPR036345">
    <property type="entry name" value="ExoRNase_PH_dom2_sf"/>
</dbReference>
<evidence type="ECO:0000256" key="3">
    <source>
        <dbReference type="ARBA" id="ARBA00006678"/>
    </source>
</evidence>
<dbReference type="GO" id="GO:0071035">
    <property type="term" value="P:nuclear polyadenylation-dependent rRNA catabolic process"/>
    <property type="evidence" value="ECO:0007669"/>
    <property type="project" value="TreeGrafter"/>
</dbReference>
<protein>
    <recommendedName>
        <fullName evidence="6">Ribosomal RNA-processing protein 42</fullName>
    </recommendedName>
</protein>
<dbReference type="GO" id="GO:0071038">
    <property type="term" value="P:TRAMP-dependent tRNA surveillance pathway"/>
    <property type="evidence" value="ECO:0007669"/>
    <property type="project" value="TreeGrafter"/>
</dbReference>
<dbReference type="GO" id="GO:0071028">
    <property type="term" value="P:nuclear mRNA surveillance"/>
    <property type="evidence" value="ECO:0007669"/>
    <property type="project" value="TreeGrafter"/>
</dbReference>
<dbReference type="GO" id="GO:0000177">
    <property type="term" value="C:cytoplasmic exosome (RNase complex)"/>
    <property type="evidence" value="ECO:0007669"/>
    <property type="project" value="TreeGrafter"/>
</dbReference>
<proteinExistence type="inferred from homology"/>
<comment type="similarity">
    <text evidence="3">Belongs to the RNase PH family.</text>
</comment>